<keyword evidence="1" id="KW-1133">Transmembrane helix</keyword>
<evidence type="ECO:0000313" key="2">
    <source>
        <dbReference type="EMBL" id="REE03686.1"/>
    </source>
</evidence>
<dbReference type="AlphaFoldDB" id="A0A3D9LDG0"/>
<comment type="caution">
    <text evidence="2">The sequence shown here is derived from an EMBL/GenBank/DDBJ whole genome shotgun (WGS) entry which is preliminary data.</text>
</comment>
<evidence type="ECO:0000256" key="1">
    <source>
        <dbReference type="SAM" id="Phobius"/>
    </source>
</evidence>
<dbReference type="Proteomes" id="UP000256727">
    <property type="component" value="Unassembled WGS sequence"/>
</dbReference>
<keyword evidence="1" id="KW-0812">Transmembrane</keyword>
<name>A0A3D9LDG0_9MICC</name>
<reference evidence="2 3" key="1">
    <citation type="submission" date="2018-07" db="EMBL/GenBank/DDBJ databases">
        <title>Sequencing the genomes of 1000 actinobacteria strains.</title>
        <authorList>
            <person name="Klenk H.-P."/>
        </authorList>
    </citation>
    <scope>NUCLEOTIDE SEQUENCE [LARGE SCALE GENOMIC DNA]</scope>
    <source>
        <strain evidence="2 3">DSM 14442</strain>
    </source>
</reference>
<sequence>MKWNDLVVGGLMGIVSAVVLAQFMDIIPAVVIAIIAGVSVAFASRTATSKSEG</sequence>
<keyword evidence="3" id="KW-1185">Reference proteome</keyword>
<evidence type="ECO:0000313" key="3">
    <source>
        <dbReference type="Proteomes" id="UP000256727"/>
    </source>
</evidence>
<proteinExistence type="predicted"/>
<gene>
    <name evidence="2" type="ORF">C8E99_1502</name>
</gene>
<protein>
    <submittedName>
        <fullName evidence="2">Uncharacterized protein</fullName>
    </submittedName>
</protein>
<dbReference type="EMBL" id="QREH01000001">
    <property type="protein sequence ID" value="REE03686.1"/>
    <property type="molecule type" value="Genomic_DNA"/>
</dbReference>
<accession>A0A3D9LDG0</accession>
<dbReference type="RefSeq" id="WP_170144552.1">
    <property type="nucleotide sequence ID" value="NZ_QREH01000001.1"/>
</dbReference>
<organism evidence="2 3">
    <name type="scientific">Citricoccus muralis</name>
    <dbReference type="NCBI Taxonomy" id="169134"/>
    <lineage>
        <taxon>Bacteria</taxon>
        <taxon>Bacillati</taxon>
        <taxon>Actinomycetota</taxon>
        <taxon>Actinomycetes</taxon>
        <taxon>Micrococcales</taxon>
        <taxon>Micrococcaceae</taxon>
        <taxon>Citricoccus</taxon>
    </lineage>
</organism>
<feature type="transmembrane region" description="Helical" evidence="1">
    <location>
        <begin position="20"/>
        <end position="43"/>
    </location>
</feature>
<keyword evidence="1" id="KW-0472">Membrane</keyword>